<name>A0ACB8WL20_9TELE</name>
<accession>A0ACB8WL20</accession>
<evidence type="ECO:0000313" key="1">
    <source>
        <dbReference type="EMBL" id="KAI3368459.1"/>
    </source>
</evidence>
<dbReference type="EMBL" id="CM041538">
    <property type="protein sequence ID" value="KAI3368459.1"/>
    <property type="molecule type" value="Genomic_DNA"/>
</dbReference>
<reference evidence="1" key="1">
    <citation type="submission" date="2022-04" db="EMBL/GenBank/DDBJ databases">
        <title>Jade perch genome.</title>
        <authorList>
            <person name="Chao B."/>
        </authorList>
    </citation>
    <scope>NUCLEOTIDE SEQUENCE</scope>
    <source>
        <strain evidence="1">CB-2022</strain>
    </source>
</reference>
<dbReference type="Proteomes" id="UP000831701">
    <property type="component" value="Chromosome 8"/>
</dbReference>
<comment type="caution">
    <text evidence="1">The sequence shown here is derived from an EMBL/GenBank/DDBJ whole genome shotgun (WGS) entry which is preliminary data.</text>
</comment>
<evidence type="ECO:0000313" key="2">
    <source>
        <dbReference type="Proteomes" id="UP000831701"/>
    </source>
</evidence>
<organism evidence="1 2">
    <name type="scientific">Scortum barcoo</name>
    <name type="common">barcoo grunter</name>
    <dbReference type="NCBI Taxonomy" id="214431"/>
    <lineage>
        <taxon>Eukaryota</taxon>
        <taxon>Metazoa</taxon>
        <taxon>Chordata</taxon>
        <taxon>Craniata</taxon>
        <taxon>Vertebrata</taxon>
        <taxon>Euteleostomi</taxon>
        <taxon>Actinopterygii</taxon>
        <taxon>Neopterygii</taxon>
        <taxon>Teleostei</taxon>
        <taxon>Neoteleostei</taxon>
        <taxon>Acanthomorphata</taxon>
        <taxon>Eupercaria</taxon>
        <taxon>Centrarchiformes</taxon>
        <taxon>Terapontoidei</taxon>
        <taxon>Terapontidae</taxon>
        <taxon>Scortum</taxon>
    </lineage>
</organism>
<gene>
    <name evidence="1" type="ORF">L3Q82_025475</name>
</gene>
<protein>
    <submittedName>
        <fullName evidence="1">Uncharacterized protein</fullName>
    </submittedName>
</protein>
<proteinExistence type="predicted"/>
<keyword evidence="2" id="KW-1185">Reference proteome</keyword>
<sequence>MELHSINGNAICSLQKIRTSSAMAAISSSNTAFALDLFRTLSQANQANPTGNIFVSPLSISSANLASYGLPGRQRKHCRSDGTALFSLSVTIILIQTFTQALSFSPGEGVHADFQTLNADINSPSASFILKLANRLYGENTANFLPQFLEATEKYYHADLKAVDFIGAPEACRREINSWVEQQTENKIKDLLKPGTVSAMTRLALVNAIYFKGNWLNRFDEANTKEMPFKINQNENKPVQMMYQMKKLPYNYIPELGLQILELPYVDEELSMFILLPQESADGSEPLLKLENELTREKLDEWTNRENMDVHSEVFIHLPKFKLEEDYELNEPLAKLGMTDVFCGPKADLSGMNGKGGLFLSTVAHKAFVEVNEEGTEAAAATAGMVAFCMLREEHFTADHPFLFFIRHNKTKSILFLGRFSSPQ</sequence>